<comment type="subcellular location">
    <subcellularLocation>
        <location evidence="1">Cell inner membrane</location>
        <topology evidence="1">Peripheral membrane protein</topology>
    </subcellularLocation>
</comment>
<dbReference type="SUPFAM" id="SSF50331">
    <property type="entry name" value="MOP-like"/>
    <property type="match status" value="1"/>
</dbReference>
<dbReference type="Pfam" id="PF08402">
    <property type="entry name" value="TOBE_2"/>
    <property type="match status" value="1"/>
</dbReference>
<dbReference type="RefSeq" id="WP_109459662.1">
    <property type="nucleotide sequence ID" value="NZ_QFBC01000008.1"/>
</dbReference>
<dbReference type="InterPro" id="IPR027417">
    <property type="entry name" value="P-loop_NTPase"/>
</dbReference>
<dbReference type="InterPro" id="IPR017871">
    <property type="entry name" value="ABC_transporter-like_CS"/>
</dbReference>
<comment type="similarity">
    <text evidence="2">Belongs to the ABC transporter superfamily.</text>
</comment>
<evidence type="ECO:0000259" key="6">
    <source>
        <dbReference type="PROSITE" id="PS50893"/>
    </source>
</evidence>
<dbReference type="InterPro" id="IPR008995">
    <property type="entry name" value="Mo/tungstate-bd_C_term_dom"/>
</dbReference>
<dbReference type="InterPro" id="IPR003439">
    <property type="entry name" value="ABC_transporter-like_ATP-bd"/>
</dbReference>
<proteinExistence type="inferred from homology"/>
<sequence length="357" mass="38703">MTQLTLESCTKTFGALTILHGIDLEIEPGEFIVFVGPSGCGKSTLLRMIAGLEEISTGVMRFDGRIVNTETPSDRGIAMVFQSYALYPHMSVRENIGFGLKLAGQPRAAIDAAVEKVAVMLQLTSYLDRLPKQLSGGQRQRVAIGRAIVRNPSVFLFDEPLSNLDAALRVATRVEIAKLHARMPGTTMIYVTHDQVEAMTLADRIVVLNGGRIEQVGKPLELYEKPANLFVARFIGSPAMNVLPCAIDGEGRVALPSGDLLTVWRYGRSGAGHAGVRPEDVVVRDDAPIAGRVELVEQLGEVQLLHVDVGTDEPMIAKVARDARFLAGDTIRLGAEPRHWHVFDADGRAIAPQQVAP</sequence>
<dbReference type="InterPro" id="IPR003593">
    <property type="entry name" value="AAA+_ATPase"/>
</dbReference>
<dbReference type="AlphaFoldDB" id="A0A2U2DNL8"/>
<dbReference type="PROSITE" id="PS00211">
    <property type="entry name" value="ABC_TRANSPORTER_1"/>
    <property type="match status" value="1"/>
</dbReference>
<accession>A0A2U2DNL8</accession>
<evidence type="ECO:0000256" key="4">
    <source>
        <dbReference type="ARBA" id="ARBA00022741"/>
    </source>
</evidence>
<keyword evidence="5 7" id="KW-0067">ATP-binding</keyword>
<evidence type="ECO:0000313" key="7">
    <source>
        <dbReference type="EMBL" id="PWE54862.1"/>
    </source>
</evidence>
<dbReference type="PROSITE" id="PS50893">
    <property type="entry name" value="ABC_TRANSPORTER_2"/>
    <property type="match status" value="1"/>
</dbReference>
<dbReference type="Gene3D" id="2.40.50.140">
    <property type="entry name" value="Nucleic acid-binding proteins"/>
    <property type="match status" value="1"/>
</dbReference>
<keyword evidence="4" id="KW-0547">Nucleotide-binding</keyword>
<dbReference type="Proteomes" id="UP000245252">
    <property type="component" value="Unassembled WGS sequence"/>
</dbReference>
<reference evidence="7 8" key="1">
    <citation type="submission" date="2018-05" db="EMBL/GenBank/DDBJ databases">
        <title>The draft genome of strain NS-104.</title>
        <authorList>
            <person name="Hang P."/>
            <person name="Jiang J."/>
        </authorList>
    </citation>
    <scope>NUCLEOTIDE SEQUENCE [LARGE SCALE GENOMIC DNA]</scope>
    <source>
        <strain evidence="7 8">NS-104</strain>
    </source>
</reference>
<dbReference type="GO" id="GO:0005524">
    <property type="term" value="F:ATP binding"/>
    <property type="evidence" value="ECO:0007669"/>
    <property type="project" value="UniProtKB-KW"/>
</dbReference>
<dbReference type="SMART" id="SM00382">
    <property type="entry name" value="AAA"/>
    <property type="match status" value="1"/>
</dbReference>
<organism evidence="7 8">
    <name type="scientific">Metarhizobium album</name>
    <dbReference type="NCBI Taxonomy" id="2182425"/>
    <lineage>
        <taxon>Bacteria</taxon>
        <taxon>Pseudomonadati</taxon>
        <taxon>Pseudomonadota</taxon>
        <taxon>Alphaproteobacteria</taxon>
        <taxon>Hyphomicrobiales</taxon>
        <taxon>Rhizobiaceae</taxon>
        <taxon>Metarhizobium</taxon>
    </lineage>
</organism>
<evidence type="ECO:0000256" key="1">
    <source>
        <dbReference type="ARBA" id="ARBA00004417"/>
    </source>
</evidence>
<comment type="caution">
    <text evidence="7">The sequence shown here is derived from an EMBL/GenBank/DDBJ whole genome shotgun (WGS) entry which is preliminary data.</text>
</comment>
<dbReference type="EMBL" id="QFBC01000008">
    <property type="protein sequence ID" value="PWE54862.1"/>
    <property type="molecule type" value="Genomic_DNA"/>
</dbReference>
<dbReference type="Pfam" id="PF00005">
    <property type="entry name" value="ABC_tran"/>
    <property type="match status" value="1"/>
</dbReference>
<dbReference type="OrthoDB" id="9802264at2"/>
<dbReference type="InterPro" id="IPR047641">
    <property type="entry name" value="ABC_transpr_MalK/UgpC-like"/>
</dbReference>
<keyword evidence="8" id="KW-1185">Reference proteome</keyword>
<feature type="domain" description="ABC transporter" evidence="6">
    <location>
        <begin position="4"/>
        <end position="235"/>
    </location>
</feature>
<gene>
    <name evidence="7" type="ORF">DEM27_18130</name>
</gene>
<dbReference type="GO" id="GO:0016887">
    <property type="term" value="F:ATP hydrolysis activity"/>
    <property type="evidence" value="ECO:0007669"/>
    <property type="project" value="InterPro"/>
</dbReference>
<evidence type="ECO:0000256" key="5">
    <source>
        <dbReference type="ARBA" id="ARBA00022840"/>
    </source>
</evidence>
<dbReference type="InterPro" id="IPR012340">
    <property type="entry name" value="NA-bd_OB-fold"/>
</dbReference>
<dbReference type="GO" id="GO:0055052">
    <property type="term" value="C:ATP-binding cassette (ABC) transporter complex, substrate-binding subunit-containing"/>
    <property type="evidence" value="ECO:0007669"/>
    <property type="project" value="TreeGrafter"/>
</dbReference>
<protein>
    <submittedName>
        <fullName evidence="7">ABC transporter ATP-binding protein</fullName>
    </submittedName>
</protein>
<dbReference type="InterPro" id="IPR013611">
    <property type="entry name" value="Transp-assoc_OB_typ2"/>
</dbReference>
<evidence type="ECO:0000256" key="2">
    <source>
        <dbReference type="ARBA" id="ARBA00005417"/>
    </source>
</evidence>
<evidence type="ECO:0000313" key="8">
    <source>
        <dbReference type="Proteomes" id="UP000245252"/>
    </source>
</evidence>
<dbReference type="GO" id="GO:0015423">
    <property type="term" value="F:ABC-type maltose transporter activity"/>
    <property type="evidence" value="ECO:0007669"/>
    <property type="project" value="TreeGrafter"/>
</dbReference>
<dbReference type="FunFam" id="3.40.50.300:FF:000042">
    <property type="entry name" value="Maltose/maltodextrin ABC transporter, ATP-binding protein"/>
    <property type="match status" value="1"/>
</dbReference>
<dbReference type="Gene3D" id="2.40.50.100">
    <property type="match status" value="1"/>
</dbReference>
<dbReference type="NCBIfam" id="NF008653">
    <property type="entry name" value="PRK11650.1"/>
    <property type="match status" value="1"/>
</dbReference>
<dbReference type="CDD" id="cd03301">
    <property type="entry name" value="ABC_MalK_N"/>
    <property type="match status" value="1"/>
</dbReference>
<dbReference type="InterPro" id="IPR015855">
    <property type="entry name" value="ABC_transpr_MalK-like"/>
</dbReference>
<evidence type="ECO:0000256" key="3">
    <source>
        <dbReference type="ARBA" id="ARBA00022448"/>
    </source>
</evidence>
<dbReference type="PANTHER" id="PTHR43875">
    <property type="entry name" value="MALTODEXTRIN IMPORT ATP-BINDING PROTEIN MSMX"/>
    <property type="match status" value="1"/>
</dbReference>
<dbReference type="GO" id="GO:1990060">
    <property type="term" value="C:maltose transport complex"/>
    <property type="evidence" value="ECO:0007669"/>
    <property type="project" value="TreeGrafter"/>
</dbReference>
<name>A0A2U2DNL8_9HYPH</name>
<dbReference type="PANTHER" id="PTHR43875:SF3">
    <property type="entry name" value="MALTOSE_MALTODEXTRIN IMPORT ATP-BINDING PROTEIN MALK"/>
    <property type="match status" value="1"/>
</dbReference>
<keyword evidence="3" id="KW-0813">Transport</keyword>
<dbReference type="SUPFAM" id="SSF52540">
    <property type="entry name" value="P-loop containing nucleoside triphosphate hydrolases"/>
    <property type="match status" value="1"/>
</dbReference>
<dbReference type="Gene3D" id="3.40.50.300">
    <property type="entry name" value="P-loop containing nucleotide triphosphate hydrolases"/>
    <property type="match status" value="1"/>
</dbReference>